<keyword evidence="4 5" id="KW-0663">Pyridoxal phosphate</keyword>
<comment type="pathway">
    <text evidence="5">Cofactor biosynthesis; NAD(+) biosynthesis; quinolinate from L-kynurenine: step 2/3.</text>
</comment>
<dbReference type="OMA" id="SHVAYRS"/>
<evidence type="ECO:0000256" key="2">
    <source>
        <dbReference type="ARBA" id="ARBA00022642"/>
    </source>
</evidence>
<dbReference type="PIRSF" id="PIRSF038800">
    <property type="entry name" value="KYNU"/>
    <property type="match status" value="1"/>
</dbReference>
<dbReference type="GO" id="GO:0043420">
    <property type="term" value="P:anthranilate metabolic process"/>
    <property type="evidence" value="ECO:0007669"/>
    <property type="project" value="UniProtKB-UniRule"/>
</dbReference>
<dbReference type="InterPro" id="IPR015422">
    <property type="entry name" value="PyrdxlP-dep_Trfase_small"/>
</dbReference>
<evidence type="ECO:0000256" key="5">
    <source>
        <dbReference type="HAMAP-Rule" id="MF_03017"/>
    </source>
</evidence>
<proteinExistence type="inferred from homology"/>
<feature type="binding site" evidence="5">
    <location>
        <begin position="202"/>
        <end position="205"/>
    </location>
    <ligand>
        <name>pyridoxal 5'-phosphate</name>
        <dbReference type="ChEBI" id="CHEBI:597326"/>
    </ligand>
</feature>
<keyword evidence="9" id="KW-1185">Reference proteome</keyword>
<dbReference type="OrthoDB" id="5978656at2759"/>
<feature type="compositionally biased region" description="Low complexity" evidence="6">
    <location>
        <begin position="353"/>
        <end position="363"/>
    </location>
</feature>
<evidence type="ECO:0000256" key="1">
    <source>
        <dbReference type="ARBA" id="ARBA00022490"/>
    </source>
</evidence>
<feature type="region of interest" description="Disordered" evidence="6">
    <location>
        <begin position="59"/>
        <end position="95"/>
    </location>
</feature>
<dbReference type="Pfam" id="PF00266">
    <property type="entry name" value="Aminotran_5"/>
    <property type="match status" value="1"/>
</dbReference>
<evidence type="ECO:0000313" key="9">
    <source>
        <dbReference type="Proteomes" id="UP000007322"/>
    </source>
</evidence>
<comment type="function">
    <text evidence="5">Catalyzes the cleavage of L-kynurenine (L-Kyn) and L-3-hydroxykynurenine (L-3OHKyn) into anthranilic acid (AA) and 3-hydroxyanthranilic acid (3-OHAA), respectively.</text>
</comment>
<dbReference type="GO" id="GO:0005737">
    <property type="term" value="C:cytoplasm"/>
    <property type="evidence" value="ECO:0007669"/>
    <property type="project" value="UniProtKB-SubCell"/>
</dbReference>
<evidence type="ECO:0000256" key="3">
    <source>
        <dbReference type="ARBA" id="ARBA00022801"/>
    </source>
</evidence>
<dbReference type="HAMAP" id="MF_01970">
    <property type="entry name" value="Kynureninase"/>
    <property type="match status" value="1"/>
</dbReference>
<evidence type="ECO:0000256" key="6">
    <source>
        <dbReference type="SAM" id="MobiDB-lite"/>
    </source>
</evidence>
<name>G2QCB0_THET4</name>
<dbReference type="RefSeq" id="XP_003662530.1">
    <property type="nucleotide sequence ID" value="XM_003662482.1"/>
</dbReference>
<feature type="binding site" evidence="5">
    <location>
        <position position="380"/>
    </location>
    <ligand>
        <name>pyridoxal 5'-phosphate</name>
        <dbReference type="ChEBI" id="CHEBI:597326"/>
    </ligand>
</feature>
<feature type="binding site" evidence="5">
    <location>
        <position position="314"/>
    </location>
    <ligand>
        <name>pyridoxal 5'-phosphate</name>
        <dbReference type="ChEBI" id="CHEBI:597326"/>
    </ligand>
</feature>
<dbReference type="VEuPathDB" id="FungiDB:MYCTH_2303251"/>
<dbReference type="STRING" id="573729.G2QCB0"/>
<dbReference type="UniPathway" id="UPA00253">
    <property type="reaction ID" value="UER00329"/>
</dbReference>
<feature type="binding site" evidence="5">
    <location>
        <position position="292"/>
    </location>
    <ligand>
        <name>pyridoxal 5'-phosphate</name>
        <dbReference type="ChEBI" id="CHEBI:597326"/>
    </ligand>
</feature>
<evidence type="ECO:0000259" key="7">
    <source>
        <dbReference type="Pfam" id="PF00266"/>
    </source>
</evidence>
<gene>
    <name evidence="5" type="primary">BNA5</name>
    <name evidence="8" type="ORF">MYCTH_2303251</name>
</gene>
<feature type="binding site" evidence="5">
    <location>
        <position position="175"/>
    </location>
    <ligand>
        <name>pyridoxal 5'-phosphate</name>
        <dbReference type="ChEBI" id="CHEBI:597326"/>
    </ligand>
</feature>
<comment type="similarity">
    <text evidence="5">Belongs to the kynureninase family.</text>
</comment>
<evidence type="ECO:0000313" key="8">
    <source>
        <dbReference type="EMBL" id="AEO57285.1"/>
    </source>
</evidence>
<comment type="cofactor">
    <cofactor evidence="5">
        <name>pyridoxal 5'-phosphate</name>
        <dbReference type="ChEBI" id="CHEBI:597326"/>
    </cofactor>
</comment>
<dbReference type="EMBL" id="CP003004">
    <property type="protein sequence ID" value="AEO57285.1"/>
    <property type="molecule type" value="Genomic_DNA"/>
</dbReference>
<dbReference type="GO" id="GO:0030429">
    <property type="term" value="F:kynureninase activity"/>
    <property type="evidence" value="ECO:0007669"/>
    <property type="project" value="UniProtKB-UniRule"/>
</dbReference>
<dbReference type="GO" id="GO:0019441">
    <property type="term" value="P:L-tryptophan catabolic process to kynurenine"/>
    <property type="evidence" value="ECO:0007669"/>
    <property type="project" value="TreeGrafter"/>
</dbReference>
<comment type="subunit">
    <text evidence="5">Homodimer.</text>
</comment>
<dbReference type="KEGG" id="mtm:MYCTH_2303251"/>
<keyword evidence="3 5" id="KW-0378">Hydrolase</keyword>
<dbReference type="Gene3D" id="3.90.1150.10">
    <property type="entry name" value="Aspartate Aminotransferase, domain 1"/>
    <property type="match status" value="1"/>
</dbReference>
<sequence>MDAEYQSLIDAFRAGQKKPEFPSNFDSREYARRLDAQDKLSFLRDSFIIPTKGSLRKKALTGTLPGEHKRVGTLDGEGKRTEQNGSKNSSGNAEDEEPAIYFVGNSLGAQPKSIRTHLDAQLETWASIGVNGHFTSLDNSPLTAWQDMAADCARKSVDLVGAASPSEVIYMNTLTVNLHLMMASFYQPTEKRHKIIVEWKPFPSDYYAITSQLEWHGLNPSTSLVEIHPDDPETQYMSTAHILSVIDEHADGTALLLLPGIQYYTGQLLDVARITAHARARGIPAVGWDLAHAVGNVELALHDWGVDFAVWCTYKYLNAGPGAIAGAFVHQRHHRLRREEDDGEGGANDHDTAGSNNSANNDNNGDRPSGPRYVPRLSGWYGADKATRFDMAKEFRPAEGAHGWQVSNPSAADLACVGAALGLFERAGMRALRDKAVVLTGYLERLLLDLLDRSGVTGRRNEAGEPAFRILTPADPRERGSQLSLLLRPGLLDRVSGRLAEAGVVVDVRKPDVMRVAPVPMYCRFEDVWIFVRELEKALERAIIEHTQTK</sequence>
<feature type="compositionally biased region" description="Basic and acidic residues" evidence="6">
    <location>
        <begin position="66"/>
        <end position="82"/>
    </location>
</feature>
<accession>G2QCB0</accession>
<feature type="domain" description="Aminotransferase class V" evidence="7">
    <location>
        <begin position="153"/>
        <end position="321"/>
    </location>
</feature>
<dbReference type="GO" id="GO:0034354">
    <property type="term" value="P:'de novo' NAD+ biosynthetic process from L-tryptophan"/>
    <property type="evidence" value="ECO:0007669"/>
    <property type="project" value="UniProtKB-UniRule"/>
</dbReference>
<protein>
    <recommendedName>
        <fullName evidence="5">Kynureninase</fullName>
        <ecNumber evidence="5">3.7.1.3</ecNumber>
    </recommendedName>
    <alternativeName>
        <fullName evidence="5">Biosynthesis of nicotinic acid protein 5</fullName>
    </alternativeName>
    <alternativeName>
        <fullName evidence="5">L-kynurenine hydrolase</fullName>
    </alternativeName>
</protein>
<dbReference type="GO" id="GO:0030170">
    <property type="term" value="F:pyridoxal phosphate binding"/>
    <property type="evidence" value="ECO:0007669"/>
    <property type="project" value="UniProtKB-UniRule"/>
</dbReference>
<comment type="pathway">
    <text evidence="5">Amino-acid degradation; L-kynurenine degradation; L-alanine and anthranilate from L-kynurenine: step 1/1.</text>
</comment>
<dbReference type="NCBIfam" id="TIGR01814">
    <property type="entry name" value="kynureninase"/>
    <property type="match status" value="1"/>
</dbReference>
<dbReference type="InterPro" id="IPR010111">
    <property type="entry name" value="Kynureninase"/>
</dbReference>
<reference evidence="8 9" key="1">
    <citation type="journal article" date="2011" name="Nat. Biotechnol.">
        <title>Comparative genomic analysis of the thermophilic biomass-degrading fungi Myceliophthora thermophila and Thielavia terrestris.</title>
        <authorList>
            <person name="Berka R.M."/>
            <person name="Grigoriev I.V."/>
            <person name="Otillar R."/>
            <person name="Salamov A."/>
            <person name="Grimwood J."/>
            <person name="Reid I."/>
            <person name="Ishmael N."/>
            <person name="John T."/>
            <person name="Darmond C."/>
            <person name="Moisan M.-C."/>
            <person name="Henrissat B."/>
            <person name="Coutinho P.M."/>
            <person name="Lombard V."/>
            <person name="Natvig D.O."/>
            <person name="Lindquist E."/>
            <person name="Schmutz J."/>
            <person name="Lucas S."/>
            <person name="Harris P."/>
            <person name="Powlowski J."/>
            <person name="Bellemare A."/>
            <person name="Taylor D."/>
            <person name="Butler G."/>
            <person name="de Vries R.P."/>
            <person name="Allijn I.E."/>
            <person name="van den Brink J."/>
            <person name="Ushinsky S."/>
            <person name="Storms R."/>
            <person name="Powell A.J."/>
            <person name="Paulsen I.T."/>
            <person name="Elbourne L.D.H."/>
            <person name="Baker S.E."/>
            <person name="Magnuson J."/>
            <person name="LaBoissiere S."/>
            <person name="Clutterbuck A.J."/>
            <person name="Martinez D."/>
            <person name="Wogulis M."/>
            <person name="de Leon A.L."/>
            <person name="Rey M.W."/>
            <person name="Tsang A."/>
        </authorList>
    </citation>
    <scope>NUCLEOTIDE SEQUENCE [LARGE SCALE GENOMIC DNA]</scope>
    <source>
        <strain evidence="9">ATCC 42464 / BCRC 31852 / DSM 1799</strain>
    </source>
</reference>
<evidence type="ECO:0000256" key="4">
    <source>
        <dbReference type="ARBA" id="ARBA00022898"/>
    </source>
</evidence>
<feature type="compositionally biased region" description="Polar residues" evidence="6">
    <location>
        <begin position="83"/>
        <end position="92"/>
    </location>
</feature>
<comment type="catalytic activity">
    <reaction evidence="5">
        <text>3-hydroxy-L-kynurenine + H2O = 3-hydroxyanthranilate + L-alanine + H(+)</text>
        <dbReference type="Rhea" id="RHEA:25143"/>
        <dbReference type="ChEBI" id="CHEBI:15377"/>
        <dbReference type="ChEBI" id="CHEBI:15378"/>
        <dbReference type="ChEBI" id="CHEBI:36559"/>
        <dbReference type="ChEBI" id="CHEBI:57972"/>
        <dbReference type="ChEBI" id="CHEBI:58125"/>
    </reaction>
</comment>
<dbReference type="InterPro" id="IPR015421">
    <property type="entry name" value="PyrdxlP-dep_Trfase_major"/>
</dbReference>
<dbReference type="Pfam" id="PF22580">
    <property type="entry name" value="KYNU_C"/>
    <property type="match status" value="1"/>
</dbReference>
<dbReference type="AlphaFoldDB" id="G2QCB0"/>
<dbReference type="Proteomes" id="UP000007322">
    <property type="component" value="Chromosome 3"/>
</dbReference>
<dbReference type="InterPro" id="IPR000192">
    <property type="entry name" value="Aminotrans_V_dom"/>
</dbReference>
<feature type="region of interest" description="Disordered" evidence="6">
    <location>
        <begin position="335"/>
        <end position="378"/>
    </location>
</feature>
<dbReference type="HOGENOM" id="CLU_003433_4_0_1"/>
<dbReference type="InParanoid" id="G2QCB0"/>
<dbReference type="SUPFAM" id="SSF53383">
    <property type="entry name" value="PLP-dependent transferases"/>
    <property type="match status" value="1"/>
</dbReference>
<feature type="binding site" evidence="5">
    <location>
        <position position="408"/>
    </location>
    <ligand>
        <name>pyridoxal 5'-phosphate</name>
        <dbReference type="ChEBI" id="CHEBI:597326"/>
    </ligand>
</feature>
<dbReference type="GeneID" id="11512606"/>
<comment type="catalytic activity">
    <reaction evidence="5">
        <text>L-kynurenine + H2O = anthranilate + L-alanine + H(+)</text>
        <dbReference type="Rhea" id="RHEA:16813"/>
        <dbReference type="ChEBI" id="CHEBI:15377"/>
        <dbReference type="ChEBI" id="CHEBI:15378"/>
        <dbReference type="ChEBI" id="CHEBI:16567"/>
        <dbReference type="ChEBI" id="CHEBI:57959"/>
        <dbReference type="ChEBI" id="CHEBI:57972"/>
        <dbReference type="EC" id="3.7.1.3"/>
    </reaction>
</comment>
<dbReference type="EC" id="3.7.1.3" evidence="5"/>
<keyword evidence="1 5" id="KW-0963">Cytoplasm</keyword>
<organism evidence="8 9">
    <name type="scientific">Thermothelomyces thermophilus (strain ATCC 42464 / BCRC 31852 / DSM 1799)</name>
    <name type="common">Sporotrichum thermophile</name>
    <dbReference type="NCBI Taxonomy" id="573729"/>
    <lineage>
        <taxon>Eukaryota</taxon>
        <taxon>Fungi</taxon>
        <taxon>Dikarya</taxon>
        <taxon>Ascomycota</taxon>
        <taxon>Pezizomycotina</taxon>
        <taxon>Sordariomycetes</taxon>
        <taxon>Sordariomycetidae</taxon>
        <taxon>Sordariales</taxon>
        <taxon>Chaetomiaceae</taxon>
        <taxon>Thermothelomyces</taxon>
    </lineage>
</organism>
<dbReference type="PANTHER" id="PTHR14084">
    <property type="entry name" value="KYNURENINASE"/>
    <property type="match status" value="1"/>
</dbReference>
<dbReference type="PANTHER" id="PTHR14084:SF2">
    <property type="entry name" value="KYNURENINASE 2"/>
    <property type="match status" value="1"/>
</dbReference>
<dbReference type="InterPro" id="IPR015424">
    <property type="entry name" value="PyrdxlP-dep_Trfase"/>
</dbReference>
<comment type="caution">
    <text evidence="5">Lacks conserved residue(s) required for the propagation of feature annotation.</text>
</comment>
<feature type="binding site" evidence="5">
    <location>
        <position position="289"/>
    </location>
    <ligand>
        <name>pyridoxal 5'-phosphate</name>
        <dbReference type="ChEBI" id="CHEBI:597326"/>
    </ligand>
</feature>
<feature type="binding site" evidence="5">
    <location>
        <position position="174"/>
    </location>
    <ligand>
        <name>pyridoxal 5'-phosphate</name>
        <dbReference type="ChEBI" id="CHEBI:597326"/>
    </ligand>
</feature>
<dbReference type="UniPathway" id="UPA00334">
    <property type="reaction ID" value="UER00455"/>
</dbReference>
<comment type="subcellular location">
    <subcellularLocation>
        <location evidence="5">Cytoplasm</location>
    </subcellularLocation>
</comment>
<dbReference type="GO" id="GO:0019805">
    <property type="term" value="P:quinolinate biosynthetic process"/>
    <property type="evidence" value="ECO:0007669"/>
    <property type="project" value="UniProtKB-UniRule"/>
</dbReference>
<dbReference type="FunCoup" id="G2QCB0">
    <property type="interactions" value="198"/>
</dbReference>
<dbReference type="GO" id="GO:0097053">
    <property type="term" value="P:L-kynurenine catabolic process"/>
    <property type="evidence" value="ECO:0007669"/>
    <property type="project" value="UniProtKB-UniRule"/>
</dbReference>
<keyword evidence="2 5" id="KW-0662">Pyridine nucleotide biosynthesis</keyword>
<feature type="modified residue" description="N6-(pyridoxal phosphate)lysine" evidence="5">
    <location>
        <position position="315"/>
    </location>
</feature>
<dbReference type="eggNOG" id="KOG3846">
    <property type="taxonomic scope" value="Eukaryota"/>
</dbReference>
<dbReference type="Gene3D" id="3.40.640.10">
    <property type="entry name" value="Type I PLP-dependent aspartate aminotransferase-like (Major domain)"/>
    <property type="match status" value="1"/>
</dbReference>